<keyword evidence="3" id="KW-1185">Reference proteome</keyword>
<reference evidence="2" key="1">
    <citation type="submission" date="2021-06" db="EMBL/GenBank/DDBJ databases">
        <authorList>
            <person name="Kallberg Y."/>
            <person name="Tangrot J."/>
            <person name="Rosling A."/>
        </authorList>
    </citation>
    <scope>NUCLEOTIDE SEQUENCE</scope>
    <source>
        <strain evidence="2">BR232B</strain>
    </source>
</reference>
<evidence type="ECO:0000313" key="2">
    <source>
        <dbReference type="EMBL" id="CAG8500894.1"/>
    </source>
</evidence>
<organism evidence="2 3">
    <name type="scientific">Paraglomus brasilianum</name>
    <dbReference type="NCBI Taxonomy" id="144538"/>
    <lineage>
        <taxon>Eukaryota</taxon>
        <taxon>Fungi</taxon>
        <taxon>Fungi incertae sedis</taxon>
        <taxon>Mucoromycota</taxon>
        <taxon>Glomeromycotina</taxon>
        <taxon>Glomeromycetes</taxon>
        <taxon>Paraglomerales</taxon>
        <taxon>Paraglomeraceae</taxon>
        <taxon>Paraglomus</taxon>
    </lineage>
</organism>
<dbReference type="OrthoDB" id="6359816at2759"/>
<dbReference type="InterPro" id="IPR051481">
    <property type="entry name" value="BTB-POZ/Galectin-3-binding"/>
</dbReference>
<dbReference type="SUPFAM" id="SSF54928">
    <property type="entry name" value="RNA-binding domain, RBD"/>
    <property type="match status" value="1"/>
</dbReference>
<sequence>MSIRPYSQLSDFNKDEKKYDLLIIAGNEQDRKTFKAHISILSTRSIYFRAALSETWLRRKEQYYVFEKPNVAPELFKVILGYLYTRNVNIDGWSEIAILKLLIASDELLLEGLVEIIQNNFIKSKETFILMQPIQVLDLVFRLESCKKLTLLCLKMCAADARNIFLHNPQPLEEEMLISLLRRDDLLIEEVELWKYVIRWGLDKHPQVDRDPTKWSADNVNQIKTSINVMINLIRFFSMSPNEYREEVRQYWRLLPKRLIKELQNHNVPLYNQKKKAESKSSPFLKRHNTVFVSWQGYPATDSELRKIFDGLDIKVIRPCPTQSSAYIDFNTMDSMIRALAKDGKNIAGYIRLRINASRLTFSSTFTIYK</sequence>
<dbReference type="InterPro" id="IPR000210">
    <property type="entry name" value="BTB/POZ_dom"/>
</dbReference>
<dbReference type="InterPro" id="IPR012677">
    <property type="entry name" value="Nucleotide-bd_a/b_plait_sf"/>
</dbReference>
<proteinExistence type="predicted"/>
<dbReference type="InterPro" id="IPR011333">
    <property type="entry name" value="SKP1/BTB/POZ_sf"/>
</dbReference>
<dbReference type="InterPro" id="IPR035979">
    <property type="entry name" value="RBD_domain_sf"/>
</dbReference>
<dbReference type="SUPFAM" id="SSF54695">
    <property type="entry name" value="POZ domain"/>
    <property type="match status" value="1"/>
</dbReference>
<evidence type="ECO:0000313" key="3">
    <source>
        <dbReference type="Proteomes" id="UP000789739"/>
    </source>
</evidence>
<dbReference type="EMBL" id="CAJVPI010000207">
    <property type="protein sequence ID" value="CAG8500894.1"/>
    <property type="molecule type" value="Genomic_DNA"/>
</dbReference>
<dbReference type="CDD" id="cd18186">
    <property type="entry name" value="BTB_POZ_ZBTB_KLHL-like"/>
    <property type="match status" value="1"/>
</dbReference>
<comment type="caution">
    <text evidence="2">The sequence shown here is derived from an EMBL/GenBank/DDBJ whole genome shotgun (WGS) entry which is preliminary data.</text>
</comment>
<feature type="domain" description="BTB" evidence="1">
    <location>
        <begin position="19"/>
        <end position="92"/>
    </location>
</feature>
<dbReference type="Gene3D" id="3.30.70.330">
    <property type="match status" value="1"/>
</dbReference>
<dbReference type="Proteomes" id="UP000789739">
    <property type="component" value="Unassembled WGS sequence"/>
</dbReference>
<dbReference type="GO" id="GO:0003676">
    <property type="term" value="F:nucleic acid binding"/>
    <property type="evidence" value="ECO:0007669"/>
    <property type="project" value="InterPro"/>
</dbReference>
<dbReference type="PANTHER" id="PTHR24410">
    <property type="entry name" value="HL07962P-RELATED"/>
    <property type="match status" value="1"/>
</dbReference>
<dbReference type="PANTHER" id="PTHR24410:SF23">
    <property type="entry name" value="BTB DOMAIN-CONTAINING PROTEIN-RELATED"/>
    <property type="match status" value="1"/>
</dbReference>
<dbReference type="SMART" id="SM00225">
    <property type="entry name" value="BTB"/>
    <property type="match status" value="1"/>
</dbReference>
<accession>A0A9N9EZT9</accession>
<dbReference type="PROSITE" id="PS50097">
    <property type="entry name" value="BTB"/>
    <property type="match status" value="1"/>
</dbReference>
<protein>
    <submittedName>
        <fullName evidence="2">10417_t:CDS:1</fullName>
    </submittedName>
</protein>
<gene>
    <name evidence="2" type="ORF">PBRASI_LOCUS2601</name>
</gene>
<evidence type="ECO:0000259" key="1">
    <source>
        <dbReference type="PROSITE" id="PS50097"/>
    </source>
</evidence>
<dbReference type="Gene3D" id="3.30.710.10">
    <property type="entry name" value="Potassium Channel Kv1.1, Chain A"/>
    <property type="match status" value="1"/>
</dbReference>
<dbReference type="Pfam" id="PF00651">
    <property type="entry name" value="BTB"/>
    <property type="match status" value="1"/>
</dbReference>
<dbReference type="AlphaFoldDB" id="A0A9N9EZT9"/>
<name>A0A9N9EZT9_9GLOM</name>